<evidence type="ECO:0000313" key="2">
    <source>
        <dbReference type="EMBL" id="WYY00047.1"/>
    </source>
</evidence>
<dbReference type="Proteomes" id="UP001451606">
    <property type="component" value="Chromosome"/>
</dbReference>
<dbReference type="GeneID" id="95967329"/>
<evidence type="ECO:0000313" key="3">
    <source>
        <dbReference type="Proteomes" id="UP001451606"/>
    </source>
</evidence>
<name>A0AAX4NGS2_9ARCH</name>
<dbReference type="AlphaFoldDB" id="A0AAX4NGS2"/>
<protein>
    <recommendedName>
        <fullName evidence="4">DUF304 domain-containing protein</fullName>
    </recommendedName>
</protein>
<dbReference type="EMBL" id="CP133772">
    <property type="protein sequence ID" value="WYY00047.1"/>
    <property type="molecule type" value="Genomic_DNA"/>
</dbReference>
<gene>
    <name evidence="2" type="ORF">OXIME_000600</name>
</gene>
<evidence type="ECO:0008006" key="4">
    <source>
        <dbReference type="Google" id="ProtNLM"/>
    </source>
</evidence>
<accession>A0AAX4NGS2</accession>
<keyword evidence="1" id="KW-0812">Transmembrane</keyword>
<organism evidence="2 3">
    <name type="scientific">Oxyplasma meridianum</name>
    <dbReference type="NCBI Taxonomy" id="3073602"/>
    <lineage>
        <taxon>Archaea</taxon>
        <taxon>Methanobacteriati</taxon>
        <taxon>Thermoplasmatota</taxon>
        <taxon>Thermoplasmata</taxon>
        <taxon>Thermoplasmatales</taxon>
        <taxon>Thermoplasmataceae</taxon>
        <taxon>Oxyplasma</taxon>
    </lineage>
</organism>
<proteinExistence type="predicted"/>
<dbReference type="KEGG" id="omr:OXIME_000600"/>
<keyword evidence="1" id="KW-0472">Membrane</keyword>
<feature type="transmembrane region" description="Helical" evidence="1">
    <location>
        <begin position="9"/>
        <end position="26"/>
    </location>
</feature>
<dbReference type="RefSeq" id="WP_393972001.1">
    <property type="nucleotide sequence ID" value="NZ_CP133772.1"/>
</dbReference>
<reference evidence="2 3" key="1">
    <citation type="submission" date="2023-09" db="EMBL/GenBank/DDBJ databases">
        <authorList>
            <person name="Golyshina O.V."/>
            <person name="Lunev E.A."/>
            <person name="Bargiela R."/>
            <person name="Gaines M.C."/>
            <person name="Daum B."/>
            <person name="Bale N.J."/>
            <person name="Koenen M."/>
            <person name="Sinninghe Damst J.S."/>
            <person name="Yakimov M."/>
            <person name="Golyshin P.N."/>
        </authorList>
    </citation>
    <scope>NUCLEOTIDE SEQUENCE [LARGE SCALE GENOMIC DNA]</scope>
    <source>
        <strain evidence="2 3">M1</strain>
    </source>
</reference>
<sequence>MNKPGIKKTTIKSLIALAIFSLVLEISSKTIIKYLLFVALWLFATFLYELYKYSTKYSITVEGVSIRSLIKSKFIYNSNVKETFIVEGYLQKKFGLSSVYLVTNNGVIAIRDISYGRNFLEKVNKGIGKEPMDST</sequence>
<evidence type="ECO:0000256" key="1">
    <source>
        <dbReference type="SAM" id="Phobius"/>
    </source>
</evidence>
<keyword evidence="1" id="KW-1133">Transmembrane helix</keyword>
<keyword evidence="3" id="KW-1185">Reference proteome</keyword>